<reference evidence="1 2" key="1">
    <citation type="submission" date="2024-01" db="EMBL/GenBank/DDBJ databases">
        <title>The diversity of rhizobia nodulating Mimosa spp. in eleven states of Brazil covering several biomes is determined by host plant, location, and edaphic factors.</title>
        <authorList>
            <person name="Rouws L."/>
            <person name="Barauna A."/>
            <person name="Beukes C."/>
            <person name="De Faria S.M."/>
            <person name="Gross E."/>
            <person name="Dos Reis Junior F.B."/>
            <person name="Simon M."/>
            <person name="Maluk M."/>
            <person name="Odee D.W."/>
            <person name="Kenicer G."/>
            <person name="Young J.P.W."/>
            <person name="Reis V.M."/>
            <person name="Zilli J."/>
            <person name="James E.K."/>
        </authorList>
    </citation>
    <scope>NUCLEOTIDE SEQUENCE [LARGE SCALE GENOMIC DNA]</scope>
    <source>
        <strain evidence="1 2">JPY167</strain>
    </source>
</reference>
<evidence type="ECO:0000313" key="2">
    <source>
        <dbReference type="Proteomes" id="UP001489897"/>
    </source>
</evidence>
<accession>A0ABU9S2M8</accession>
<dbReference type="RefSeq" id="WP_342950200.1">
    <property type="nucleotide sequence ID" value="NZ_JAYMRV010000019.1"/>
</dbReference>
<keyword evidence="2" id="KW-1185">Reference proteome</keyword>
<dbReference type="EMBL" id="JAYMRV010000019">
    <property type="protein sequence ID" value="MEM5426581.1"/>
    <property type="molecule type" value="Genomic_DNA"/>
</dbReference>
<proteinExistence type="predicted"/>
<evidence type="ECO:0000313" key="1">
    <source>
        <dbReference type="EMBL" id="MEM5426581.1"/>
    </source>
</evidence>
<dbReference type="Proteomes" id="UP001489897">
    <property type="component" value="Unassembled WGS sequence"/>
</dbReference>
<gene>
    <name evidence="1" type="ORF">VSR73_37120</name>
</gene>
<organism evidence="1 2">
    <name type="scientific">Paraburkholderia ferrariae</name>
    <dbReference type="NCBI Taxonomy" id="386056"/>
    <lineage>
        <taxon>Bacteria</taxon>
        <taxon>Pseudomonadati</taxon>
        <taxon>Pseudomonadota</taxon>
        <taxon>Betaproteobacteria</taxon>
        <taxon>Burkholderiales</taxon>
        <taxon>Burkholderiaceae</taxon>
        <taxon>Paraburkholderia</taxon>
    </lineage>
</organism>
<sequence>MQKIEVSFQRTLDGVETKGAARDLSDRLVIAVRLPFDEAVPHRRRQRAVAFDAKIQSAGVGLCLTATSDAGHQALAA</sequence>
<name>A0ABU9S2M8_9BURK</name>
<comment type="caution">
    <text evidence="1">The sequence shown here is derived from an EMBL/GenBank/DDBJ whole genome shotgun (WGS) entry which is preliminary data.</text>
</comment>
<protein>
    <submittedName>
        <fullName evidence="1">Uncharacterized protein</fullName>
    </submittedName>
</protein>